<dbReference type="AlphaFoldDB" id="A0AAV9PT79"/>
<evidence type="ECO:0000313" key="4">
    <source>
        <dbReference type="EMBL" id="KAK5529082.1"/>
    </source>
</evidence>
<keyword evidence="2 3" id="KW-0663">Pyridoxal phosphate</keyword>
<dbReference type="Gene3D" id="3.40.640.10">
    <property type="entry name" value="Type I PLP-dependent aspartate aminotransferase-like (Major domain)"/>
    <property type="match status" value="1"/>
</dbReference>
<dbReference type="Proteomes" id="UP001345827">
    <property type="component" value="Unassembled WGS sequence"/>
</dbReference>
<evidence type="ECO:0008006" key="6">
    <source>
        <dbReference type="Google" id="ProtNLM"/>
    </source>
</evidence>
<dbReference type="Pfam" id="PF00202">
    <property type="entry name" value="Aminotran_3"/>
    <property type="match status" value="1"/>
</dbReference>
<gene>
    <name evidence="4" type="ORF">LTR25_009819</name>
</gene>
<dbReference type="EMBL" id="JAXLQG010000023">
    <property type="protein sequence ID" value="KAK5529082.1"/>
    <property type="molecule type" value="Genomic_DNA"/>
</dbReference>
<organism evidence="4 5">
    <name type="scientific">Vermiconidia calcicola</name>
    <dbReference type="NCBI Taxonomy" id="1690605"/>
    <lineage>
        <taxon>Eukaryota</taxon>
        <taxon>Fungi</taxon>
        <taxon>Dikarya</taxon>
        <taxon>Ascomycota</taxon>
        <taxon>Pezizomycotina</taxon>
        <taxon>Dothideomycetes</taxon>
        <taxon>Dothideomycetidae</taxon>
        <taxon>Mycosphaerellales</taxon>
        <taxon>Extremaceae</taxon>
        <taxon>Vermiconidia</taxon>
    </lineage>
</organism>
<keyword evidence="5" id="KW-1185">Reference proteome</keyword>
<comment type="cofactor">
    <cofactor evidence="1">
        <name>pyridoxal 5'-phosphate</name>
        <dbReference type="ChEBI" id="CHEBI:597326"/>
    </cofactor>
</comment>
<dbReference type="InterPro" id="IPR015424">
    <property type="entry name" value="PyrdxlP-dep_Trfase"/>
</dbReference>
<dbReference type="PANTHER" id="PTHR43713:SF3">
    <property type="entry name" value="GLUTAMATE-1-SEMIALDEHYDE 2,1-AMINOMUTASE 1, CHLOROPLASTIC-RELATED"/>
    <property type="match status" value="1"/>
</dbReference>
<proteinExistence type="inferred from homology"/>
<dbReference type="Gene3D" id="3.90.1150.10">
    <property type="entry name" value="Aspartate Aminotransferase, domain 1"/>
    <property type="match status" value="1"/>
</dbReference>
<comment type="similarity">
    <text evidence="3">Belongs to the class-III pyridoxal-phosphate-dependent aminotransferase family.</text>
</comment>
<dbReference type="InterPro" id="IPR015422">
    <property type="entry name" value="PyrdxlP-dep_Trfase_small"/>
</dbReference>
<evidence type="ECO:0000313" key="5">
    <source>
        <dbReference type="Proteomes" id="UP001345827"/>
    </source>
</evidence>
<reference evidence="4 5" key="1">
    <citation type="submission" date="2023-06" db="EMBL/GenBank/DDBJ databases">
        <title>Black Yeasts Isolated from many extreme environments.</title>
        <authorList>
            <person name="Coleine C."/>
            <person name="Stajich J.E."/>
            <person name="Selbmann L."/>
        </authorList>
    </citation>
    <scope>NUCLEOTIDE SEQUENCE [LARGE SCALE GENOMIC DNA]</scope>
    <source>
        <strain evidence="4 5">CCFEE 5887</strain>
    </source>
</reference>
<sequence length="477" mass="51088">MTTVTTVAMPLITKDRPSVQAGLESAIQRYVASNPRSAEVYAAASQHLPAGNTRTTIFTDPFPLAIKSASGSQITSVDDRAYTDLLGEYTAGIYGHSHPSIVAAVTEGLRHGINFGATSPFEAELAALIKQRFACAGLELVRFTNSGTEANLMAVTTARAFTGRSTILVFNNGYHGAVQSWRNPSASAPTNIPGDYIMAPYNDPSAVESILASIPPDSLAGVLVEPMQGAGGSFPASPDFLRFLRAKTEKLGALLIFDEVMTSRLHYSGGLSGKYGIRPDLITMGKYLGGGMSFGLFGGRRDVLSLYNPKCGGHVSADNHKYGPNAPKTLAHSGTFNNNIVTMCAGIAGAKLLNQQVLDAINDLGDSLRQSLSTLFASRGITQPPSPAGLTDPDINHVSRGAIWISGIGSIMTVHFGVNDELHDLRDLYWFYLLENGFYIARRGFITLAMTSTKKEIDSFVKVTENFLDEWSHAIQA</sequence>
<dbReference type="InterPro" id="IPR005814">
    <property type="entry name" value="Aminotrans_3"/>
</dbReference>
<dbReference type="GO" id="GO:0030170">
    <property type="term" value="F:pyridoxal phosphate binding"/>
    <property type="evidence" value="ECO:0007669"/>
    <property type="project" value="InterPro"/>
</dbReference>
<evidence type="ECO:0000256" key="2">
    <source>
        <dbReference type="ARBA" id="ARBA00022898"/>
    </source>
</evidence>
<evidence type="ECO:0000256" key="1">
    <source>
        <dbReference type="ARBA" id="ARBA00001933"/>
    </source>
</evidence>
<name>A0AAV9PT79_9PEZI</name>
<dbReference type="GO" id="GO:0008483">
    <property type="term" value="F:transaminase activity"/>
    <property type="evidence" value="ECO:0007669"/>
    <property type="project" value="InterPro"/>
</dbReference>
<comment type="caution">
    <text evidence="4">The sequence shown here is derived from an EMBL/GenBank/DDBJ whole genome shotgun (WGS) entry which is preliminary data.</text>
</comment>
<dbReference type="InterPro" id="IPR015421">
    <property type="entry name" value="PyrdxlP-dep_Trfase_major"/>
</dbReference>
<dbReference type="SUPFAM" id="SSF53383">
    <property type="entry name" value="PLP-dependent transferases"/>
    <property type="match status" value="1"/>
</dbReference>
<protein>
    <recommendedName>
        <fullName evidence="6">Glutamate-1-semialdehyde 2,1-aminomutase</fullName>
    </recommendedName>
</protein>
<evidence type="ECO:0000256" key="3">
    <source>
        <dbReference type="RuleBase" id="RU003560"/>
    </source>
</evidence>
<dbReference type="PANTHER" id="PTHR43713">
    <property type="entry name" value="GLUTAMATE-1-SEMIALDEHYDE 2,1-AMINOMUTASE"/>
    <property type="match status" value="1"/>
</dbReference>
<accession>A0AAV9PT79</accession>